<evidence type="ECO:0000256" key="7">
    <source>
        <dbReference type="ARBA" id="ARBA00023002"/>
    </source>
</evidence>
<gene>
    <name evidence="14" type="ordered locus">Flexsi_0120</name>
</gene>
<evidence type="ECO:0000259" key="13">
    <source>
        <dbReference type="SMART" id="SM00822"/>
    </source>
</evidence>
<comment type="pathway">
    <text evidence="1 12">Lipid metabolism; fatty acid biosynthesis.</text>
</comment>
<dbReference type="RefSeq" id="WP_013885330.1">
    <property type="nucleotide sequence ID" value="NC_015672.1"/>
</dbReference>
<dbReference type="OrthoDB" id="9803333at2"/>
<dbReference type="SUPFAM" id="SSF51735">
    <property type="entry name" value="NAD(P)-binding Rossmann-fold domains"/>
    <property type="match status" value="1"/>
</dbReference>
<dbReference type="PANTHER" id="PTHR42879">
    <property type="entry name" value="3-OXOACYL-(ACYL-CARRIER-PROTEIN) REDUCTASE"/>
    <property type="match status" value="1"/>
</dbReference>
<keyword evidence="8 12" id="KW-0443">Lipid metabolism</keyword>
<evidence type="ECO:0000256" key="1">
    <source>
        <dbReference type="ARBA" id="ARBA00005194"/>
    </source>
</evidence>
<evidence type="ECO:0000256" key="8">
    <source>
        <dbReference type="ARBA" id="ARBA00023098"/>
    </source>
</evidence>
<keyword evidence="7 12" id="KW-0560">Oxidoreductase</keyword>
<dbReference type="SMART" id="SM00822">
    <property type="entry name" value="PKS_KR"/>
    <property type="match status" value="1"/>
</dbReference>
<evidence type="ECO:0000256" key="11">
    <source>
        <dbReference type="PIRSR" id="PIRSR611284-2"/>
    </source>
</evidence>
<keyword evidence="5 12" id="KW-0276">Fatty acid metabolism</keyword>
<comment type="subunit">
    <text evidence="12">Homotetramer.</text>
</comment>
<dbReference type="EMBL" id="CP002858">
    <property type="protein sequence ID" value="AEI13816.1"/>
    <property type="molecule type" value="Genomic_DNA"/>
</dbReference>
<evidence type="ECO:0000256" key="6">
    <source>
        <dbReference type="ARBA" id="ARBA00022857"/>
    </source>
</evidence>
<name>F8E7A1_FLESM</name>
<dbReference type="NCBIfam" id="TIGR01830">
    <property type="entry name" value="3oxo_ACP_reduc"/>
    <property type="match status" value="1"/>
</dbReference>
<feature type="binding site" evidence="11">
    <location>
        <position position="89"/>
    </location>
    <ligand>
        <name>NADP(+)</name>
        <dbReference type="ChEBI" id="CHEBI:58349"/>
    </ligand>
</feature>
<keyword evidence="9 12" id="KW-0275">Fatty acid biosynthesis</keyword>
<evidence type="ECO:0000256" key="10">
    <source>
        <dbReference type="PIRSR" id="PIRSR611284-1"/>
    </source>
</evidence>
<dbReference type="Proteomes" id="UP000006621">
    <property type="component" value="Chromosome"/>
</dbReference>
<dbReference type="InterPro" id="IPR020904">
    <property type="entry name" value="Sc_DH/Rdtase_CS"/>
</dbReference>
<organism evidence="14 15">
    <name type="scientific">Flexistipes sinusarabici (strain ATCC 49648 / DSM 4947 / MAS 10)</name>
    <dbReference type="NCBI Taxonomy" id="717231"/>
    <lineage>
        <taxon>Bacteria</taxon>
        <taxon>Pseudomonadati</taxon>
        <taxon>Deferribacterota</taxon>
        <taxon>Deferribacteres</taxon>
        <taxon>Deferribacterales</taxon>
        <taxon>Flexistipitaceae</taxon>
        <taxon>Flexistipes</taxon>
    </lineage>
</organism>
<evidence type="ECO:0000256" key="2">
    <source>
        <dbReference type="ARBA" id="ARBA00006484"/>
    </source>
</evidence>
<dbReference type="PRINTS" id="PR00080">
    <property type="entry name" value="SDRFAMILY"/>
</dbReference>
<proteinExistence type="inferred from homology"/>
<dbReference type="InterPro" id="IPR036291">
    <property type="entry name" value="NAD(P)-bd_dom_sf"/>
</dbReference>
<dbReference type="eggNOG" id="COG1028">
    <property type="taxonomic scope" value="Bacteria"/>
</dbReference>
<reference evidence="15" key="2">
    <citation type="submission" date="2011-06" db="EMBL/GenBank/DDBJ databases">
        <title>The complete genome of Flexistipes sinusarabici DSM 4947.</title>
        <authorList>
            <person name="Lucas S."/>
            <person name="Han J."/>
            <person name="Lapidus A."/>
            <person name="Bruce D."/>
            <person name="Goodwin L."/>
            <person name="Pitluck S."/>
            <person name="Peters L."/>
            <person name="Kyrpides N."/>
            <person name="Mavromatis K."/>
            <person name="Ivanova N."/>
            <person name="Mikhailova N."/>
            <person name="Chertkov O."/>
            <person name="Detter J.C."/>
            <person name="Tapia R."/>
            <person name="Han C."/>
            <person name="Land M."/>
            <person name="Hauser L."/>
            <person name="Markowitz V."/>
            <person name="Cheng J.-F."/>
            <person name="Hugenholtz P."/>
            <person name="Woyke T."/>
            <person name="Wu D."/>
            <person name="Spring S."/>
            <person name="Schroeder M."/>
            <person name="Brambilla E."/>
            <person name="Klenk H.-P."/>
            <person name="Eisen J.A."/>
        </authorList>
    </citation>
    <scope>NUCLEOTIDE SEQUENCE [LARGE SCALE GENOMIC DNA]</scope>
    <source>
        <strain evidence="15">DSM 4947 / MAS 10</strain>
    </source>
</reference>
<dbReference type="InterPro" id="IPR011284">
    <property type="entry name" value="3oxo_ACP_reduc"/>
</dbReference>
<dbReference type="HOGENOM" id="CLU_010194_1_3_0"/>
<dbReference type="GO" id="GO:0030497">
    <property type="term" value="P:fatty acid elongation"/>
    <property type="evidence" value="ECO:0007669"/>
    <property type="project" value="UniProtKB-ARBA"/>
</dbReference>
<dbReference type="KEGG" id="fsi:Flexsi_0120"/>
<sequence length="247" mass="26407">MFKDKVVLVTGSSKGIGKSLAEDFAAHGARVCINYSSSKEQADKVAESIASSGGVCMTAGADISKEDDVKEMFKQIENNFGKVDILINNAGITKDNLFIRMKTSEFDDVIATNLKGAFLCSRAAAKSMMKKRYGKIINISSVVAYTGNVGQANYVSSKSGLVGLTKSLSLELASRGIRVNAVAPGFIETEMTESLTDDVKQDMKSKIPLAEFGKPEDINGTVRFLASSDSDYITGQILHVNGGMYLG</sequence>
<dbReference type="PRINTS" id="PR00081">
    <property type="entry name" value="GDHRDH"/>
</dbReference>
<evidence type="ECO:0000256" key="12">
    <source>
        <dbReference type="RuleBase" id="RU366074"/>
    </source>
</evidence>
<dbReference type="AlphaFoldDB" id="F8E7A1"/>
<evidence type="ECO:0000256" key="5">
    <source>
        <dbReference type="ARBA" id="ARBA00022832"/>
    </source>
</evidence>
<evidence type="ECO:0000313" key="14">
    <source>
        <dbReference type="EMBL" id="AEI13816.1"/>
    </source>
</evidence>
<dbReference type="NCBIfam" id="NF005559">
    <property type="entry name" value="PRK07231.1"/>
    <property type="match status" value="1"/>
</dbReference>
<comment type="function">
    <text evidence="12">Catalyzes the NADPH-dependent reduction of beta-ketoacyl-ACP substrates to beta-hydroxyacyl-ACP products, the first reductive step in the elongation cycle of fatty acid biosynthesis.</text>
</comment>
<comment type="similarity">
    <text evidence="2 12">Belongs to the short-chain dehydrogenases/reductases (SDR) family.</text>
</comment>
<evidence type="ECO:0000256" key="3">
    <source>
        <dbReference type="ARBA" id="ARBA00012948"/>
    </source>
</evidence>
<comment type="catalytic activity">
    <reaction evidence="12">
        <text>a (3R)-hydroxyacyl-[ACP] + NADP(+) = a 3-oxoacyl-[ACP] + NADPH + H(+)</text>
        <dbReference type="Rhea" id="RHEA:17397"/>
        <dbReference type="Rhea" id="RHEA-COMP:9916"/>
        <dbReference type="Rhea" id="RHEA-COMP:9945"/>
        <dbReference type="ChEBI" id="CHEBI:15378"/>
        <dbReference type="ChEBI" id="CHEBI:57783"/>
        <dbReference type="ChEBI" id="CHEBI:58349"/>
        <dbReference type="ChEBI" id="CHEBI:78776"/>
        <dbReference type="ChEBI" id="CHEBI:78827"/>
        <dbReference type="EC" id="1.1.1.100"/>
    </reaction>
</comment>
<keyword evidence="15" id="KW-1185">Reference proteome</keyword>
<dbReference type="InterPro" id="IPR050259">
    <property type="entry name" value="SDR"/>
</dbReference>
<dbReference type="NCBIfam" id="NF009466">
    <property type="entry name" value="PRK12826.1-2"/>
    <property type="match status" value="1"/>
</dbReference>
<keyword evidence="4 12" id="KW-0444">Lipid biosynthesis</keyword>
<evidence type="ECO:0000256" key="9">
    <source>
        <dbReference type="ARBA" id="ARBA00023160"/>
    </source>
</evidence>
<dbReference type="PANTHER" id="PTHR42879:SF2">
    <property type="entry name" value="3-OXOACYL-[ACYL-CARRIER-PROTEIN] REDUCTASE FABG"/>
    <property type="match status" value="1"/>
</dbReference>
<dbReference type="EC" id="1.1.1.100" evidence="3 12"/>
<dbReference type="PROSITE" id="PS00061">
    <property type="entry name" value="ADH_SHORT"/>
    <property type="match status" value="1"/>
</dbReference>
<dbReference type="Gene3D" id="3.40.50.720">
    <property type="entry name" value="NAD(P)-binding Rossmann-like Domain"/>
    <property type="match status" value="1"/>
</dbReference>
<dbReference type="CDD" id="cd05333">
    <property type="entry name" value="BKR_SDR_c"/>
    <property type="match status" value="1"/>
</dbReference>
<evidence type="ECO:0000313" key="15">
    <source>
        <dbReference type="Proteomes" id="UP000006621"/>
    </source>
</evidence>
<accession>F8E7A1</accession>
<feature type="domain" description="Ketoreductase" evidence="13">
    <location>
        <begin position="5"/>
        <end position="185"/>
    </location>
</feature>
<dbReference type="NCBIfam" id="NF004199">
    <property type="entry name" value="PRK05653.1-4"/>
    <property type="match status" value="1"/>
</dbReference>
<feature type="binding site" evidence="11">
    <location>
        <position position="187"/>
    </location>
    <ligand>
        <name>NADP(+)</name>
        <dbReference type="ChEBI" id="CHEBI:58349"/>
    </ligand>
</feature>
<feature type="active site" description="Proton acceptor" evidence="10">
    <location>
        <position position="154"/>
    </location>
</feature>
<reference evidence="14 15" key="1">
    <citation type="journal article" date="2011" name="Stand. Genomic Sci.">
        <title>Genome sequence of the moderately thermophilic halophile Flexistipes sinusarabici strain (MAS10).</title>
        <authorList>
            <person name="Lapidus A."/>
            <person name="Chertkov O."/>
            <person name="Nolan M."/>
            <person name="Lucas S."/>
            <person name="Hammon N."/>
            <person name="Deshpande S."/>
            <person name="Cheng J.F."/>
            <person name="Tapia R."/>
            <person name="Han C."/>
            <person name="Goodwin L."/>
            <person name="Pitluck S."/>
            <person name="Liolios K."/>
            <person name="Pagani I."/>
            <person name="Ivanova N."/>
            <person name="Huntemann M."/>
            <person name="Mavromatis K."/>
            <person name="Mikhailova N."/>
            <person name="Pati A."/>
            <person name="Chen A."/>
            <person name="Palaniappan K."/>
            <person name="Land M."/>
            <person name="Hauser L."/>
            <person name="Brambilla E.M."/>
            <person name="Rohde M."/>
            <person name="Abt B."/>
            <person name="Spring S."/>
            <person name="Goker M."/>
            <person name="Bristow J."/>
            <person name="Eisen J.A."/>
            <person name="Markowitz V."/>
            <person name="Hugenholtz P."/>
            <person name="Kyrpides N.C."/>
            <person name="Klenk H.P."/>
            <person name="Woyke T."/>
        </authorList>
    </citation>
    <scope>NUCLEOTIDE SEQUENCE [LARGE SCALE GENOMIC DNA]</scope>
    <source>
        <strain evidence="15">DSM 4947 / MAS 10</strain>
    </source>
</reference>
<dbReference type="UniPathway" id="UPA00094"/>
<dbReference type="STRING" id="717231.Flexsi_0120"/>
<feature type="binding site" evidence="11">
    <location>
        <begin position="154"/>
        <end position="158"/>
    </location>
    <ligand>
        <name>NADP(+)</name>
        <dbReference type="ChEBI" id="CHEBI:58349"/>
    </ligand>
</feature>
<keyword evidence="6 11" id="KW-0521">NADP</keyword>
<dbReference type="FunFam" id="3.40.50.720:FF:000037">
    <property type="entry name" value="3-oxoacyl-[acyl-carrier-protein] reductase FabG"/>
    <property type="match status" value="1"/>
</dbReference>
<dbReference type="GO" id="GO:0004316">
    <property type="term" value="F:3-oxoacyl-[acyl-carrier-protein] reductase (NADPH) activity"/>
    <property type="evidence" value="ECO:0007669"/>
    <property type="project" value="UniProtKB-UniRule"/>
</dbReference>
<dbReference type="InterPro" id="IPR002347">
    <property type="entry name" value="SDR_fam"/>
</dbReference>
<dbReference type="GO" id="GO:0051287">
    <property type="term" value="F:NAD binding"/>
    <property type="evidence" value="ECO:0007669"/>
    <property type="project" value="UniProtKB-UniRule"/>
</dbReference>
<dbReference type="InterPro" id="IPR057326">
    <property type="entry name" value="KR_dom"/>
</dbReference>
<evidence type="ECO:0000256" key="4">
    <source>
        <dbReference type="ARBA" id="ARBA00022516"/>
    </source>
</evidence>
<protein>
    <recommendedName>
        <fullName evidence="3 12">3-oxoacyl-[acyl-carrier-protein] reductase</fullName>
        <ecNumber evidence="3 12">1.1.1.100</ecNumber>
    </recommendedName>
</protein>
<dbReference type="Pfam" id="PF13561">
    <property type="entry name" value="adh_short_C2"/>
    <property type="match status" value="1"/>
</dbReference>